<evidence type="ECO:0000256" key="4">
    <source>
        <dbReference type="ARBA" id="ARBA00022692"/>
    </source>
</evidence>
<evidence type="ECO:0000256" key="1">
    <source>
        <dbReference type="ARBA" id="ARBA00004141"/>
    </source>
</evidence>
<keyword evidence="18" id="KW-1185">Reference proteome</keyword>
<dbReference type="GO" id="GO:0019829">
    <property type="term" value="F:ATPase-coupled monoatomic cation transmembrane transporter activity"/>
    <property type="evidence" value="ECO:0007669"/>
    <property type="project" value="UniProtKB-UniRule"/>
</dbReference>
<proteinExistence type="inferred from homology"/>
<dbReference type="EC" id="7.2.2.-" evidence="13"/>
<protein>
    <recommendedName>
        <fullName evidence="13">Cation-transporting ATPase</fullName>
        <ecNumber evidence="13">7.2.2.-</ecNumber>
    </recommendedName>
</protein>
<keyword evidence="9 13" id="KW-1278">Translocase</keyword>
<gene>
    <name evidence="17" type="ORF">HNY73_012846</name>
</gene>
<keyword evidence="10 13" id="KW-1133">Transmembrane helix</keyword>
<dbReference type="GO" id="GO:0046872">
    <property type="term" value="F:metal ion binding"/>
    <property type="evidence" value="ECO:0007669"/>
    <property type="project" value="UniProtKB-UniRule"/>
</dbReference>
<evidence type="ECO:0000256" key="3">
    <source>
        <dbReference type="ARBA" id="ARBA00022553"/>
    </source>
</evidence>
<dbReference type="InterPro" id="IPR018303">
    <property type="entry name" value="ATPase_P-typ_P_site"/>
</dbReference>
<keyword evidence="5 13" id="KW-0479">Metal-binding</keyword>
<accession>A0A8T0EWV8</accession>
<keyword evidence="6 13" id="KW-0547">Nucleotide-binding</keyword>
<evidence type="ECO:0000256" key="8">
    <source>
        <dbReference type="ARBA" id="ARBA00022842"/>
    </source>
</evidence>
<dbReference type="Pfam" id="PF00690">
    <property type="entry name" value="Cation_ATPase_N"/>
    <property type="match status" value="1"/>
</dbReference>
<feature type="transmembrane region" description="Helical" evidence="13">
    <location>
        <begin position="189"/>
        <end position="210"/>
    </location>
</feature>
<comment type="catalytic activity">
    <reaction evidence="12 13">
        <text>ATP + H2O = ADP + phosphate + H(+)</text>
        <dbReference type="Rhea" id="RHEA:13065"/>
        <dbReference type="ChEBI" id="CHEBI:15377"/>
        <dbReference type="ChEBI" id="CHEBI:15378"/>
        <dbReference type="ChEBI" id="CHEBI:30616"/>
        <dbReference type="ChEBI" id="CHEBI:43474"/>
        <dbReference type="ChEBI" id="CHEBI:456216"/>
    </reaction>
</comment>
<dbReference type="Gene3D" id="3.40.50.1000">
    <property type="entry name" value="HAD superfamily/HAD-like"/>
    <property type="match status" value="1"/>
</dbReference>
<dbReference type="NCBIfam" id="TIGR01494">
    <property type="entry name" value="ATPase_P-type"/>
    <property type="match status" value="1"/>
</dbReference>
<evidence type="ECO:0000259" key="16">
    <source>
        <dbReference type="Pfam" id="PF12409"/>
    </source>
</evidence>
<dbReference type="PANTHER" id="PTHR45630">
    <property type="entry name" value="CATION-TRANSPORTING ATPASE-RELATED"/>
    <property type="match status" value="1"/>
</dbReference>
<dbReference type="FunFam" id="1.20.1110.10:FF:000023">
    <property type="entry name" value="Cation-transporting ATPase"/>
    <property type="match status" value="1"/>
</dbReference>
<dbReference type="InterPro" id="IPR006544">
    <property type="entry name" value="P-type_TPase_V"/>
</dbReference>
<dbReference type="InterPro" id="IPR023214">
    <property type="entry name" value="HAD_sf"/>
</dbReference>
<organism evidence="17 18">
    <name type="scientific">Argiope bruennichi</name>
    <name type="common">Wasp spider</name>
    <name type="synonym">Aranea bruennichi</name>
    <dbReference type="NCBI Taxonomy" id="94029"/>
    <lineage>
        <taxon>Eukaryota</taxon>
        <taxon>Metazoa</taxon>
        <taxon>Ecdysozoa</taxon>
        <taxon>Arthropoda</taxon>
        <taxon>Chelicerata</taxon>
        <taxon>Arachnida</taxon>
        <taxon>Araneae</taxon>
        <taxon>Araneomorphae</taxon>
        <taxon>Entelegynae</taxon>
        <taxon>Araneoidea</taxon>
        <taxon>Araneidae</taxon>
        <taxon>Argiope</taxon>
    </lineage>
</organism>
<feature type="transmembrane region" description="Helical" evidence="13">
    <location>
        <begin position="31"/>
        <end position="50"/>
    </location>
</feature>
<evidence type="ECO:0000256" key="5">
    <source>
        <dbReference type="ARBA" id="ARBA00022723"/>
    </source>
</evidence>
<dbReference type="GO" id="GO:0016887">
    <property type="term" value="F:ATP hydrolysis activity"/>
    <property type="evidence" value="ECO:0007669"/>
    <property type="project" value="InterPro"/>
</dbReference>
<evidence type="ECO:0000313" key="18">
    <source>
        <dbReference type="Proteomes" id="UP000807504"/>
    </source>
</evidence>
<keyword evidence="7 13" id="KW-0067">ATP-binding</keyword>
<dbReference type="SUPFAM" id="SSF81665">
    <property type="entry name" value="Calcium ATPase, transmembrane domain M"/>
    <property type="match status" value="1"/>
</dbReference>
<dbReference type="Gene3D" id="2.70.150.10">
    <property type="entry name" value="Calcium-transporting ATPase, cytoplasmic transduction domain A"/>
    <property type="match status" value="1"/>
</dbReference>
<dbReference type="PANTHER" id="PTHR45630:SF8">
    <property type="entry name" value="CATION-TRANSPORTING ATPASE"/>
    <property type="match status" value="1"/>
</dbReference>
<dbReference type="AlphaFoldDB" id="A0A8T0EWV8"/>
<dbReference type="GO" id="GO:0140358">
    <property type="term" value="F:P-type transmembrane transporter activity"/>
    <property type="evidence" value="ECO:0007669"/>
    <property type="project" value="InterPro"/>
</dbReference>
<dbReference type="GO" id="GO:0005524">
    <property type="term" value="F:ATP binding"/>
    <property type="evidence" value="ECO:0007669"/>
    <property type="project" value="UniProtKB-UniRule"/>
</dbReference>
<dbReference type="InterPro" id="IPR008250">
    <property type="entry name" value="ATPase_P-typ_transduc_dom_A_sf"/>
</dbReference>
<reference evidence="17" key="1">
    <citation type="journal article" date="2020" name="bioRxiv">
        <title>Chromosome-level reference genome of the European wasp spider Argiope bruennichi: a resource for studies on range expansion and evolutionary adaptation.</title>
        <authorList>
            <person name="Sheffer M.M."/>
            <person name="Hoppe A."/>
            <person name="Krehenwinkel H."/>
            <person name="Uhl G."/>
            <person name="Kuss A.W."/>
            <person name="Jensen L."/>
            <person name="Jensen C."/>
            <person name="Gillespie R.G."/>
            <person name="Hoff K.J."/>
            <person name="Prost S."/>
        </authorList>
    </citation>
    <scope>NUCLEOTIDE SEQUENCE</scope>
</reference>
<evidence type="ECO:0000259" key="14">
    <source>
        <dbReference type="Pfam" id="PF00122"/>
    </source>
</evidence>
<keyword evidence="8 13" id="KW-0460">Magnesium</keyword>
<dbReference type="InterPro" id="IPR023298">
    <property type="entry name" value="ATPase_P-typ_TM_dom_sf"/>
</dbReference>
<dbReference type="InterPro" id="IPR001757">
    <property type="entry name" value="P_typ_ATPase"/>
</dbReference>
<comment type="similarity">
    <text evidence="2 13">Belongs to the cation transport ATPase (P-type) (TC 3.A.3) family. Type V subfamily.</text>
</comment>
<dbReference type="Pfam" id="PF00122">
    <property type="entry name" value="E1-E2_ATPase"/>
    <property type="match status" value="1"/>
</dbReference>
<evidence type="ECO:0000256" key="7">
    <source>
        <dbReference type="ARBA" id="ARBA00022840"/>
    </source>
</evidence>
<keyword evidence="11 13" id="KW-0472">Membrane</keyword>
<dbReference type="InterPro" id="IPR059000">
    <property type="entry name" value="ATPase_P-type_domA"/>
</dbReference>
<evidence type="ECO:0000256" key="11">
    <source>
        <dbReference type="ARBA" id="ARBA00023136"/>
    </source>
</evidence>
<feature type="domain" description="Cation-transporting P-type ATPase N-terminal" evidence="15">
    <location>
        <begin position="130"/>
        <end position="185"/>
    </location>
</feature>
<evidence type="ECO:0000313" key="17">
    <source>
        <dbReference type="EMBL" id="KAF8782580.1"/>
    </source>
</evidence>
<feature type="transmembrane region" description="Helical" evidence="13">
    <location>
        <begin position="359"/>
        <end position="379"/>
    </location>
</feature>
<sequence length="507" mass="57464">MGNGDEEQKINVGNDDEMTIVGFRRSYPKTILTWFGVLLTAGFLLVPMSWKKTILMKLTHNRCPIEDAEKVLLIDMYDQQFVEIIVRPSSKTLPSKQHTYFYNKKIKYIWDPQQSKFIKVEGLEIRNCSNFHSLFDGLSTTEAVFRLQHYGKNSIFIEVQPICKLVLNEIKSPFYIYQMFIVVVWMVQIYYQFALCIVALSMMSITATVWETRKQSKALRDAVHTEAIVTVLRDGKEVQKPSEDLVPGDVIMLPQSQFIMVCDAVLLSGNCVVNESMLTGESTPITKVPVPNDANTRFNPNTNKRNVLFCGTQVMNSRSIDGTPVKAVVYRTGFSTSKGELVRAILFPKPINFKLYSELFKCMVLFFVIGIPPLIYTTIIWIQLKAYTVDVIIIVVDVLTFLVPPVLPAVLTSINAHAQRRLRKHGIYCLNSRYINFCGGLDVVCFDKTGTLTEEGLDISGVVPIDDGRFERAVKHLNHLPNSPLMKAMATCHSLTKSGGKNYWKKL</sequence>
<dbReference type="PRINTS" id="PR00119">
    <property type="entry name" value="CATATPASE"/>
</dbReference>
<dbReference type="PROSITE" id="PS00154">
    <property type="entry name" value="ATPASE_E1_E2"/>
    <property type="match status" value="1"/>
</dbReference>
<evidence type="ECO:0000256" key="2">
    <source>
        <dbReference type="ARBA" id="ARBA00006000"/>
    </source>
</evidence>
<dbReference type="Pfam" id="PF12409">
    <property type="entry name" value="P5-ATPase"/>
    <property type="match status" value="1"/>
</dbReference>
<evidence type="ECO:0000256" key="6">
    <source>
        <dbReference type="ARBA" id="ARBA00022741"/>
    </source>
</evidence>
<dbReference type="InterPro" id="IPR047819">
    <property type="entry name" value="P5A-ATPase_N"/>
</dbReference>
<evidence type="ECO:0000259" key="15">
    <source>
        <dbReference type="Pfam" id="PF00690"/>
    </source>
</evidence>
<keyword evidence="4 13" id="KW-0812">Transmembrane</keyword>
<evidence type="ECO:0000256" key="10">
    <source>
        <dbReference type="ARBA" id="ARBA00022989"/>
    </source>
</evidence>
<dbReference type="SUPFAM" id="SSF81653">
    <property type="entry name" value="Calcium ATPase, transduction domain A"/>
    <property type="match status" value="1"/>
</dbReference>
<dbReference type="Gene3D" id="1.20.1110.10">
    <property type="entry name" value="Calcium-transporting ATPase, transmembrane domain"/>
    <property type="match status" value="1"/>
</dbReference>
<comment type="caution">
    <text evidence="13">Lacks conserved residue(s) required for the propagation of feature annotation.</text>
</comment>
<dbReference type="GO" id="GO:0006874">
    <property type="term" value="P:intracellular calcium ion homeostasis"/>
    <property type="evidence" value="ECO:0007669"/>
    <property type="project" value="TreeGrafter"/>
</dbReference>
<comment type="subcellular location">
    <subcellularLocation>
        <location evidence="1 13">Membrane</location>
        <topology evidence="1 13">Multi-pass membrane protein</topology>
    </subcellularLocation>
</comment>
<evidence type="ECO:0000256" key="12">
    <source>
        <dbReference type="ARBA" id="ARBA00049360"/>
    </source>
</evidence>
<reference evidence="17" key="2">
    <citation type="submission" date="2020-06" db="EMBL/GenBank/DDBJ databases">
        <authorList>
            <person name="Sheffer M."/>
        </authorList>
    </citation>
    <scope>NUCLEOTIDE SEQUENCE</scope>
</reference>
<dbReference type="Proteomes" id="UP000807504">
    <property type="component" value="Unassembled WGS sequence"/>
</dbReference>
<feature type="domain" description="P-type ATPase A" evidence="14">
    <location>
        <begin position="225"/>
        <end position="345"/>
    </location>
</feature>
<feature type="transmembrane region" description="Helical" evidence="13">
    <location>
        <begin position="391"/>
        <end position="414"/>
    </location>
</feature>
<name>A0A8T0EWV8_ARGBR</name>
<feature type="domain" description="P5B-type ATPase N-terminal" evidence="16">
    <location>
        <begin position="15"/>
        <end position="87"/>
    </location>
</feature>
<dbReference type="InterPro" id="IPR004014">
    <property type="entry name" value="ATPase_P-typ_cation-transptr_N"/>
</dbReference>
<dbReference type="GO" id="GO:0016020">
    <property type="term" value="C:membrane"/>
    <property type="evidence" value="ECO:0007669"/>
    <property type="project" value="UniProtKB-SubCell"/>
</dbReference>
<evidence type="ECO:0000256" key="9">
    <source>
        <dbReference type="ARBA" id="ARBA00022967"/>
    </source>
</evidence>
<keyword evidence="3" id="KW-0597">Phosphoprotein</keyword>
<evidence type="ECO:0000256" key="13">
    <source>
        <dbReference type="RuleBase" id="RU362082"/>
    </source>
</evidence>
<comment type="caution">
    <text evidence="17">The sequence shown here is derived from an EMBL/GenBank/DDBJ whole genome shotgun (WGS) entry which is preliminary data.</text>
</comment>
<dbReference type="GO" id="GO:0015203">
    <property type="term" value="F:polyamine transmembrane transporter activity"/>
    <property type="evidence" value="ECO:0007669"/>
    <property type="project" value="TreeGrafter"/>
</dbReference>
<dbReference type="EMBL" id="JABXBU010001863">
    <property type="protein sequence ID" value="KAF8782580.1"/>
    <property type="molecule type" value="Genomic_DNA"/>
</dbReference>